<gene>
    <name evidence="1" type="ORF">FRACA_2050004</name>
</gene>
<evidence type="ECO:0008006" key="3">
    <source>
        <dbReference type="Google" id="ProtNLM"/>
    </source>
</evidence>
<sequence length="855" mass="94118">MAITPRFRRVAALQRQFVDREPLLRAFQEEIGLVQAALTDGAPFPRVLNVTGVGGIGKSRLLRELRVRAPEGWRTASLDLQVPAMRQQEDALAVLRADLGGQGVRFDRFDLAYAVLWQRIHPHLRISRETLPFVEESGILTEIVDSVAGLPVFGTALGLLKAAEKVTTDARRRHRIRHDETLSSLDDLPNAEIVDAVTFLFAEDLRAASENRPYVLTIDTYEALVPEPTRSGRTQLADVWLRDLIAQLDRGLVVIAGREPLRWDVYDADWRGLIRTRPIDGLPLEARLTLLGTSGITEEGERRRLAEASAGLPFYLHLAVDTSGSGSDGGASGPRRARAAATQQEILQRFLQHVGAEEVRTLEVLGVARIFDHDIFRTLTAALQLPGHRTAWESIASYSFVYPAGEQLRFHQLMAEALRDLLSAPARLELHRLLRDAWAHRAFEDPEDDGLTGQDASRTVDGRMLADPVAFQEMVFHALHIGELTGAELLDLVEVAVRGGSESAAGGVLDDLRDFLRTHPDRATPEFVQTAQVLDVEAVLRSGEATRALELTPEQAWEAGSPVGARLAVAAGQARRIAGRTSEALALYTQVWSGDDDTARMNAGLWAADLHMCQGRFADAERFAAELDVIAARRHPECRGDVARLRHLAHRFAFDLVAARPFLDEASTRYQTARSYLGNANIRTNRAEFLAFADAEATFTEADAAIEVQTEIGAQHELGKCHTAIAVAALRLGRLDAAERAFDDAVVALTRAGYRSGLARASLYRGALEARRGQLDRARRTVSWAVSELEAAEVYPTLILAAGIALRELGIEDGEVTRACQRAERAIQPPTTLDDLKGRIHVFVRDLFGLDEATR</sequence>
<dbReference type="AlphaFoldDB" id="A0A2I2KQF8"/>
<organism evidence="1 2">
    <name type="scientific">Frankia canadensis</name>
    <dbReference type="NCBI Taxonomy" id="1836972"/>
    <lineage>
        <taxon>Bacteria</taxon>
        <taxon>Bacillati</taxon>
        <taxon>Actinomycetota</taxon>
        <taxon>Actinomycetes</taxon>
        <taxon>Frankiales</taxon>
        <taxon>Frankiaceae</taxon>
        <taxon>Frankia</taxon>
    </lineage>
</organism>
<proteinExistence type="predicted"/>
<protein>
    <recommendedName>
        <fullName evidence="3">Orc1-like AAA ATPase domain-containing protein</fullName>
    </recommendedName>
</protein>
<dbReference type="Gene3D" id="1.25.40.10">
    <property type="entry name" value="Tetratricopeptide repeat domain"/>
    <property type="match status" value="1"/>
</dbReference>
<name>A0A2I2KQF8_9ACTN</name>
<dbReference type="InterPro" id="IPR011990">
    <property type="entry name" value="TPR-like_helical_dom_sf"/>
</dbReference>
<evidence type="ECO:0000313" key="1">
    <source>
        <dbReference type="EMBL" id="SNQ47866.1"/>
    </source>
</evidence>
<accession>A0A2I2KQF8</accession>
<dbReference type="EMBL" id="FZMO01000119">
    <property type="protein sequence ID" value="SNQ47866.1"/>
    <property type="molecule type" value="Genomic_DNA"/>
</dbReference>
<dbReference type="SUPFAM" id="SSF48452">
    <property type="entry name" value="TPR-like"/>
    <property type="match status" value="1"/>
</dbReference>
<evidence type="ECO:0000313" key="2">
    <source>
        <dbReference type="Proteomes" id="UP000234331"/>
    </source>
</evidence>
<reference evidence="1 2" key="1">
    <citation type="submission" date="2017-06" db="EMBL/GenBank/DDBJ databases">
        <authorList>
            <person name="Kim H.J."/>
            <person name="Triplett B.A."/>
        </authorList>
    </citation>
    <scope>NUCLEOTIDE SEQUENCE [LARGE SCALE GENOMIC DNA]</scope>
    <source>
        <strain evidence="1">FRACA_ARgP5</strain>
    </source>
</reference>
<dbReference type="Proteomes" id="UP000234331">
    <property type="component" value="Unassembled WGS sequence"/>
</dbReference>
<keyword evidence="2" id="KW-1185">Reference proteome</keyword>
<dbReference type="RefSeq" id="WP_101831645.1">
    <property type="nucleotide sequence ID" value="NZ_FZMO01000119.1"/>
</dbReference>
<dbReference type="InterPro" id="IPR027417">
    <property type="entry name" value="P-loop_NTPase"/>
</dbReference>
<dbReference type="SUPFAM" id="SSF52540">
    <property type="entry name" value="P-loop containing nucleoside triphosphate hydrolases"/>
    <property type="match status" value="1"/>
</dbReference>